<dbReference type="EMBL" id="AP018786">
    <property type="protein sequence ID" value="BBF23181.1"/>
    <property type="molecule type" value="Genomic_DNA"/>
</dbReference>
<dbReference type="CDD" id="cd00383">
    <property type="entry name" value="trans_reg_C"/>
    <property type="match status" value="1"/>
</dbReference>
<keyword evidence="3" id="KW-0805">Transcription regulation</keyword>
<dbReference type="Gene3D" id="6.10.250.690">
    <property type="match status" value="1"/>
</dbReference>
<feature type="DNA-binding region" description="OmpR/PhoB-type" evidence="7">
    <location>
        <begin position="158"/>
        <end position="255"/>
    </location>
</feature>
<evidence type="ECO:0000256" key="2">
    <source>
        <dbReference type="ARBA" id="ARBA00023012"/>
    </source>
</evidence>
<dbReference type="Pfam" id="PF00072">
    <property type="entry name" value="Response_reg"/>
    <property type="match status" value="1"/>
</dbReference>
<feature type="modified residue" description="4-aspartylphosphate" evidence="6">
    <location>
        <position position="85"/>
    </location>
</feature>
<feature type="domain" description="OmpR/PhoB-type" evidence="9">
    <location>
        <begin position="158"/>
        <end position="255"/>
    </location>
</feature>
<dbReference type="SMART" id="SM00862">
    <property type="entry name" value="Trans_reg_C"/>
    <property type="match status" value="1"/>
</dbReference>
<evidence type="ECO:0000256" key="7">
    <source>
        <dbReference type="PROSITE-ProRule" id="PRU01091"/>
    </source>
</evidence>
<dbReference type="PROSITE" id="PS51755">
    <property type="entry name" value="OMPR_PHOB"/>
    <property type="match status" value="1"/>
</dbReference>
<dbReference type="GO" id="GO:0005829">
    <property type="term" value="C:cytosol"/>
    <property type="evidence" value="ECO:0007669"/>
    <property type="project" value="TreeGrafter"/>
</dbReference>
<dbReference type="Gene3D" id="3.40.50.2300">
    <property type="match status" value="1"/>
</dbReference>
<evidence type="ECO:0000313" key="10">
    <source>
        <dbReference type="EMBL" id="BBF23181.1"/>
    </source>
</evidence>
<dbReference type="Pfam" id="PF00486">
    <property type="entry name" value="Trans_reg_C"/>
    <property type="match status" value="1"/>
</dbReference>
<evidence type="ECO:0000256" key="1">
    <source>
        <dbReference type="ARBA" id="ARBA00022553"/>
    </source>
</evidence>
<dbReference type="InterPro" id="IPR011006">
    <property type="entry name" value="CheY-like_superfamily"/>
</dbReference>
<evidence type="ECO:0000256" key="6">
    <source>
        <dbReference type="PROSITE-ProRule" id="PRU00169"/>
    </source>
</evidence>
<dbReference type="GO" id="GO:0000156">
    <property type="term" value="F:phosphorelay response regulator activity"/>
    <property type="evidence" value="ECO:0007669"/>
    <property type="project" value="TreeGrafter"/>
</dbReference>
<keyword evidence="2" id="KW-0902">Two-component regulatory system</keyword>
<keyword evidence="11" id="KW-1185">Reference proteome</keyword>
<proteinExistence type="predicted"/>
<dbReference type="KEGG" id="sutt:SUTMEG_10720"/>
<keyword evidence="4 7" id="KW-0238">DNA-binding</keyword>
<accession>A0A2Z6I9K9</accession>
<organism evidence="10 11">
    <name type="scientific">Sutterella megalosphaeroides</name>
    <dbReference type="NCBI Taxonomy" id="2494234"/>
    <lineage>
        <taxon>Bacteria</taxon>
        <taxon>Pseudomonadati</taxon>
        <taxon>Pseudomonadota</taxon>
        <taxon>Betaproteobacteria</taxon>
        <taxon>Burkholderiales</taxon>
        <taxon>Sutterellaceae</taxon>
        <taxon>Sutterella</taxon>
    </lineage>
</organism>
<feature type="domain" description="Response regulatory" evidence="8">
    <location>
        <begin position="35"/>
        <end position="150"/>
    </location>
</feature>
<sequence length="256" mass="28054">MRRARHNGLLGGPNRCRPTAESPLFLFESSAVSVKILVVDDNPDILANVRDFFEMKGWTVETATSGTAAAERIGPESPYDLIVLDVGLPGMDGFTLCRHLRLQGVRAPIVMLTARDSIDDRVEGLSGGADDYVVKPFSLRELAARVEAHLRRSFGGDAARLTVGDLIFDVAAQRVTRGGVEIKLNPTGLKILKTLMLRSPSVVERGELEEILWQSSPPDSDSLRSNLYLVRQAVDKPFDRALIRTHPGLGWSIAAR</sequence>
<evidence type="ECO:0000256" key="4">
    <source>
        <dbReference type="ARBA" id="ARBA00023125"/>
    </source>
</evidence>
<dbReference type="CDD" id="cd17574">
    <property type="entry name" value="REC_OmpR"/>
    <property type="match status" value="1"/>
</dbReference>
<dbReference type="GO" id="GO:0000976">
    <property type="term" value="F:transcription cis-regulatory region binding"/>
    <property type="evidence" value="ECO:0007669"/>
    <property type="project" value="TreeGrafter"/>
</dbReference>
<dbReference type="InterPro" id="IPR036388">
    <property type="entry name" value="WH-like_DNA-bd_sf"/>
</dbReference>
<evidence type="ECO:0000259" key="9">
    <source>
        <dbReference type="PROSITE" id="PS51755"/>
    </source>
</evidence>
<evidence type="ECO:0000256" key="3">
    <source>
        <dbReference type="ARBA" id="ARBA00023015"/>
    </source>
</evidence>
<dbReference type="SUPFAM" id="SSF52172">
    <property type="entry name" value="CheY-like"/>
    <property type="match status" value="1"/>
</dbReference>
<dbReference type="InterPro" id="IPR001867">
    <property type="entry name" value="OmpR/PhoB-type_DNA-bd"/>
</dbReference>
<dbReference type="PROSITE" id="PS50110">
    <property type="entry name" value="RESPONSE_REGULATORY"/>
    <property type="match status" value="1"/>
</dbReference>
<gene>
    <name evidence="10" type="ORF">SUTMEG_10720</name>
</gene>
<dbReference type="AlphaFoldDB" id="A0A2Z6I9K9"/>
<dbReference type="InterPro" id="IPR001789">
    <property type="entry name" value="Sig_transdc_resp-reg_receiver"/>
</dbReference>
<dbReference type="PANTHER" id="PTHR48111:SF22">
    <property type="entry name" value="REGULATOR OF RPOS"/>
    <property type="match status" value="1"/>
</dbReference>
<dbReference type="SMART" id="SM00448">
    <property type="entry name" value="REC"/>
    <property type="match status" value="1"/>
</dbReference>
<keyword evidence="5" id="KW-0804">Transcription</keyword>
<dbReference type="InterPro" id="IPR039420">
    <property type="entry name" value="WalR-like"/>
</dbReference>
<dbReference type="GO" id="GO:0006355">
    <property type="term" value="P:regulation of DNA-templated transcription"/>
    <property type="evidence" value="ECO:0007669"/>
    <property type="project" value="InterPro"/>
</dbReference>
<dbReference type="GO" id="GO:0032993">
    <property type="term" value="C:protein-DNA complex"/>
    <property type="evidence" value="ECO:0007669"/>
    <property type="project" value="TreeGrafter"/>
</dbReference>
<evidence type="ECO:0000259" key="8">
    <source>
        <dbReference type="PROSITE" id="PS50110"/>
    </source>
</evidence>
<protein>
    <submittedName>
        <fullName evidence="10">DNA-binding response regulator</fullName>
    </submittedName>
</protein>
<evidence type="ECO:0000256" key="5">
    <source>
        <dbReference type="ARBA" id="ARBA00023163"/>
    </source>
</evidence>
<dbReference type="Gene3D" id="1.10.10.10">
    <property type="entry name" value="Winged helix-like DNA-binding domain superfamily/Winged helix DNA-binding domain"/>
    <property type="match status" value="1"/>
</dbReference>
<dbReference type="Proteomes" id="UP000271003">
    <property type="component" value="Chromosome"/>
</dbReference>
<dbReference type="PANTHER" id="PTHR48111">
    <property type="entry name" value="REGULATOR OF RPOS"/>
    <property type="match status" value="1"/>
</dbReference>
<keyword evidence="1 6" id="KW-0597">Phosphoprotein</keyword>
<evidence type="ECO:0000313" key="11">
    <source>
        <dbReference type="Proteomes" id="UP000271003"/>
    </source>
</evidence>
<reference evidence="10 11" key="1">
    <citation type="journal article" date="2018" name="Int. J. Syst. Evol. Microbiol.">
        <title>Mesosutterella multiformis gen. nov., sp. nov., a member of the family Sutterellaceae and Sutterella megalosphaeroides sp. nov., isolated from human faeces.</title>
        <authorList>
            <person name="Sakamoto M."/>
            <person name="Ikeyama N."/>
            <person name="Kunihiro T."/>
            <person name="Iino T."/>
            <person name="Yuki M."/>
            <person name="Ohkuma M."/>
        </authorList>
    </citation>
    <scope>NUCLEOTIDE SEQUENCE [LARGE SCALE GENOMIC DNA]</scope>
    <source>
        <strain evidence="10 11">6FBBBH3</strain>
    </source>
</reference>
<name>A0A2Z6I9K9_9BURK</name>